<dbReference type="InterPro" id="IPR001790">
    <property type="entry name" value="Ribosomal_uL10"/>
</dbReference>
<dbReference type="AlphaFoldDB" id="A0A6A6HLV1"/>
<evidence type="ECO:0000256" key="3">
    <source>
        <dbReference type="ARBA" id="ARBA00011117"/>
    </source>
</evidence>
<evidence type="ECO:0000256" key="1">
    <source>
        <dbReference type="ARBA" id="ARBA00004046"/>
    </source>
</evidence>
<keyword evidence="5 6" id="KW-0539">Nucleus</keyword>
<dbReference type="GO" id="GO:0000956">
    <property type="term" value="P:nuclear-transcribed mRNA catabolic process"/>
    <property type="evidence" value="ECO:0007669"/>
    <property type="project" value="TreeGrafter"/>
</dbReference>
<evidence type="ECO:0000256" key="4">
    <source>
        <dbReference type="ARBA" id="ARBA00022490"/>
    </source>
</evidence>
<name>A0A6A6HLV1_VIRVR</name>
<organism evidence="8 9">
    <name type="scientific">Viridothelium virens</name>
    <name type="common">Speckled blister lichen</name>
    <name type="synonym">Trypethelium virens</name>
    <dbReference type="NCBI Taxonomy" id="1048519"/>
    <lineage>
        <taxon>Eukaryota</taxon>
        <taxon>Fungi</taxon>
        <taxon>Dikarya</taxon>
        <taxon>Ascomycota</taxon>
        <taxon>Pezizomycotina</taxon>
        <taxon>Dothideomycetes</taxon>
        <taxon>Dothideomycetes incertae sedis</taxon>
        <taxon>Trypetheliales</taxon>
        <taxon>Trypetheliaceae</taxon>
        <taxon>Viridothelium</taxon>
    </lineage>
</organism>
<dbReference type="GO" id="GO:0006364">
    <property type="term" value="P:rRNA processing"/>
    <property type="evidence" value="ECO:0007669"/>
    <property type="project" value="TreeGrafter"/>
</dbReference>
<proteinExistence type="inferred from homology"/>
<dbReference type="InterPro" id="IPR043141">
    <property type="entry name" value="Ribosomal_uL10-like_sf"/>
</dbReference>
<gene>
    <name evidence="8" type="ORF">EV356DRAFT_516722</name>
</gene>
<dbReference type="CDD" id="cd05796">
    <property type="entry name" value="Ribosomal_P0_like"/>
    <property type="match status" value="1"/>
</dbReference>
<dbReference type="Proteomes" id="UP000800092">
    <property type="component" value="Unassembled WGS sequence"/>
</dbReference>
<dbReference type="InterPro" id="IPR043164">
    <property type="entry name" value="Ribosomal_uL10-like_insert_sf"/>
</dbReference>
<comment type="subcellular location">
    <subcellularLocation>
        <location evidence="6">Cytoplasm</location>
    </subcellularLocation>
    <subcellularLocation>
        <location evidence="6">Nucleus</location>
        <location evidence="6">Nucleolus</location>
    </subcellularLocation>
</comment>
<dbReference type="InterPro" id="IPR040637">
    <property type="entry name" value="Ribosomal_uL10-like_insert"/>
</dbReference>
<evidence type="ECO:0000256" key="6">
    <source>
        <dbReference type="RuleBase" id="RU364039"/>
    </source>
</evidence>
<keyword evidence="6" id="KW-0690">Ribosome biogenesis</keyword>
<dbReference type="GO" id="GO:0005737">
    <property type="term" value="C:cytoplasm"/>
    <property type="evidence" value="ECO:0007669"/>
    <property type="project" value="UniProtKB-SubCell"/>
</dbReference>
<feature type="domain" description="Large ribosomal subunit protein uL10-like insertion" evidence="7">
    <location>
        <begin position="127"/>
        <end position="209"/>
    </location>
</feature>
<dbReference type="Pfam" id="PF17777">
    <property type="entry name" value="RL10P_insert"/>
    <property type="match status" value="1"/>
</dbReference>
<dbReference type="FunFam" id="3.90.105.20:FF:000003">
    <property type="entry name" value="Ribosome assembly factor mrt4"/>
    <property type="match status" value="1"/>
</dbReference>
<evidence type="ECO:0000259" key="7">
    <source>
        <dbReference type="Pfam" id="PF17777"/>
    </source>
</evidence>
<comment type="subunit">
    <text evidence="3 6">Associates with the pre-60S ribosomal particle.</text>
</comment>
<dbReference type="EMBL" id="ML991774">
    <property type="protein sequence ID" value="KAF2238832.1"/>
    <property type="molecule type" value="Genomic_DNA"/>
</dbReference>
<dbReference type="GO" id="GO:0003723">
    <property type="term" value="F:RNA binding"/>
    <property type="evidence" value="ECO:0007669"/>
    <property type="project" value="TreeGrafter"/>
</dbReference>
<dbReference type="GO" id="GO:0005730">
    <property type="term" value="C:nucleolus"/>
    <property type="evidence" value="ECO:0007669"/>
    <property type="project" value="UniProtKB-SubCell"/>
</dbReference>
<dbReference type="InterPro" id="IPR033867">
    <property type="entry name" value="Mrt4"/>
</dbReference>
<dbReference type="PANTHER" id="PTHR45841">
    <property type="entry name" value="MRNA TURNOVER PROTEIN 4 MRTO4"/>
    <property type="match status" value="1"/>
</dbReference>
<dbReference type="InterPro" id="IPR051742">
    <property type="entry name" value="Ribosome_Assembly_uL10"/>
</dbReference>
<sequence>MPKSKRAKVVHLTKIQKKGKEHSQKLFANVQEAAEHYQYCYVFSVDNMRNNLLKDVRTELADSRIIFGKTKVMAVALGGSADNANEPASGISSLCPHLSGSVGLVFSPRGPTEILPFFEDFAPLSYARAGTPSSRSFTIPAGTVYSRGGEIPIEDDVPLAHSIEPTLRKWAVPTRLVKGKIELDNGYEVCKEGDVLDSRQTALLKQFGIQTSEFRVRIKAYWTAATGSVTVVDDAEGQMHE</sequence>
<dbReference type="Pfam" id="PF00466">
    <property type="entry name" value="Ribosomal_L10"/>
    <property type="match status" value="1"/>
</dbReference>
<keyword evidence="4 6" id="KW-0963">Cytoplasm</keyword>
<dbReference type="Gene3D" id="3.30.70.1730">
    <property type="match status" value="1"/>
</dbReference>
<keyword evidence="9" id="KW-1185">Reference proteome</keyword>
<dbReference type="GO" id="GO:0030687">
    <property type="term" value="C:preribosome, large subunit precursor"/>
    <property type="evidence" value="ECO:0007669"/>
    <property type="project" value="TreeGrafter"/>
</dbReference>
<dbReference type="OrthoDB" id="10262308at2759"/>
<comment type="function">
    <text evidence="1 6">Component of the ribosome assembly machinery. Nuclear paralog of the ribosomal protein P0, it binds pre-60S subunits at an early stage of assembly in the nucleolus, and is replaced by P0 in cytoplasmic pre-60S subunits and mature 80S ribosomes.</text>
</comment>
<reference evidence="8" key="1">
    <citation type="journal article" date="2020" name="Stud. Mycol.">
        <title>101 Dothideomycetes genomes: a test case for predicting lifestyles and emergence of pathogens.</title>
        <authorList>
            <person name="Haridas S."/>
            <person name="Albert R."/>
            <person name="Binder M."/>
            <person name="Bloem J."/>
            <person name="Labutti K."/>
            <person name="Salamov A."/>
            <person name="Andreopoulos B."/>
            <person name="Baker S."/>
            <person name="Barry K."/>
            <person name="Bills G."/>
            <person name="Bluhm B."/>
            <person name="Cannon C."/>
            <person name="Castanera R."/>
            <person name="Culley D."/>
            <person name="Daum C."/>
            <person name="Ezra D."/>
            <person name="Gonzalez J."/>
            <person name="Henrissat B."/>
            <person name="Kuo A."/>
            <person name="Liang C."/>
            <person name="Lipzen A."/>
            <person name="Lutzoni F."/>
            <person name="Magnuson J."/>
            <person name="Mondo S."/>
            <person name="Nolan M."/>
            <person name="Ohm R."/>
            <person name="Pangilinan J."/>
            <person name="Park H.-J."/>
            <person name="Ramirez L."/>
            <person name="Alfaro M."/>
            <person name="Sun H."/>
            <person name="Tritt A."/>
            <person name="Yoshinaga Y."/>
            <person name="Zwiers L.-H."/>
            <person name="Turgeon B."/>
            <person name="Goodwin S."/>
            <person name="Spatafora J."/>
            <person name="Crous P."/>
            <person name="Grigoriev I."/>
        </authorList>
    </citation>
    <scope>NUCLEOTIDE SEQUENCE</scope>
    <source>
        <strain evidence="8">Tuck. ex Michener</strain>
    </source>
</reference>
<dbReference type="GO" id="GO:0000027">
    <property type="term" value="P:ribosomal large subunit assembly"/>
    <property type="evidence" value="ECO:0007669"/>
    <property type="project" value="InterPro"/>
</dbReference>
<dbReference type="SUPFAM" id="SSF160369">
    <property type="entry name" value="Ribosomal protein L10-like"/>
    <property type="match status" value="1"/>
</dbReference>
<protein>
    <recommendedName>
        <fullName evidence="6">Ribosome assembly factor mrt4</fullName>
    </recommendedName>
</protein>
<evidence type="ECO:0000256" key="2">
    <source>
        <dbReference type="ARBA" id="ARBA00008889"/>
    </source>
</evidence>
<evidence type="ECO:0000313" key="8">
    <source>
        <dbReference type="EMBL" id="KAF2238832.1"/>
    </source>
</evidence>
<accession>A0A6A6HLV1</accession>
<comment type="similarity">
    <text evidence="2 6">Belongs to the universal ribosomal protein uL10 family.</text>
</comment>
<evidence type="ECO:0000313" key="9">
    <source>
        <dbReference type="Proteomes" id="UP000800092"/>
    </source>
</evidence>
<evidence type="ECO:0000256" key="5">
    <source>
        <dbReference type="ARBA" id="ARBA00023242"/>
    </source>
</evidence>
<dbReference type="PANTHER" id="PTHR45841:SF1">
    <property type="entry name" value="MRNA TURNOVER PROTEIN 4 HOMOLOG"/>
    <property type="match status" value="1"/>
</dbReference>
<dbReference type="Gene3D" id="3.90.105.20">
    <property type="match status" value="1"/>
</dbReference>